<protein>
    <submittedName>
        <fullName evidence="2">Uncharacterized protein</fullName>
    </submittedName>
</protein>
<evidence type="ECO:0000313" key="3">
    <source>
        <dbReference type="Proteomes" id="UP001056855"/>
    </source>
</evidence>
<keyword evidence="1" id="KW-0472">Membrane</keyword>
<accession>A0A9E7N9S8</accession>
<feature type="transmembrane region" description="Helical" evidence="1">
    <location>
        <begin position="168"/>
        <end position="187"/>
    </location>
</feature>
<dbReference type="InterPro" id="IPR036388">
    <property type="entry name" value="WH-like_DNA-bd_sf"/>
</dbReference>
<dbReference type="Proteomes" id="UP001056855">
    <property type="component" value="Chromosome"/>
</dbReference>
<dbReference type="AlphaFoldDB" id="A0A9E7N9S8"/>
<dbReference type="GeneID" id="73291019"/>
<keyword evidence="1" id="KW-1133">Transmembrane helix</keyword>
<organism evidence="2 3">
    <name type="scientific">Natronosalvus rutilus</name>
    <dbReference type="NCBI Taxonomy" id="2953753"/>
    <lineage>
        <taxon>Archaea</taxon>
        <taxon>Methanobacteriati</taxon>
        <taxon>Methanobacteriota</taxon>
        <taxon>Stenosarchaea group</taxon>
        <taxon>Halobacteria</taxon>
        <taxon>Halobacteriales</taxon>
        <taxon>Natrialbaceae</taxon>
        <taxon>Natronosalvus</taxon>
    </lineage>
</organism>
<dbReference type="InterPro" id="IPR036390">
    <property type="entry name" value="WH_DNA-bd_sf"/>
</dbReference>
<dbReference type="SUPFAM" id="SSF46785">
    <property type="entry name" value="Winged helix' DNA-binding domain"/>
    <property type="match status" value="1"/>
</dbReference>
<dbReference type="Gene3D" id="1.10.10.10">
    <property type="entry name" value="Winged helix-like DNA-binding domain superfamily/Winged helix DNA-binding domain"/>
    <property type="match status" value="1"/>
</dbReference>
<evidence type="ECO:0000256" key="1">
    <source>
        <dbReference type="SAM" id="Phobius"/>
    </source>
</evidence>
<proteinExistence type="predicted"/>
<name>A0A9E7N9S8_9EURY</name>
<feature type="transmembrane region" description="Helical" evidence="1">
    <location>
        <begin position="138"/>
        <end position="156"/>
    </location>
</feature>
<feature type="transmembrane region" description="Helical" evidence="1">
    <location>
        <begin position="271"/>
        <end position="287"/>
    </location>
</feature>
<feature type="transmembrane region" description="Helical" evidence="1">
    <location>
        <begin position="239"/>
        <end position="259"/>
    </location>
</feature>
<sequence length="316" mass="35736">MDAADDTILLHLRKTDSAQTASGLALNLEKLSYGQILDRLKVLEKYRFIKPVKWGYYELTEAGRAYLDGEIFEHPIESNTIDEDTSNPSQLALSDFVLEDEPDLNALEKGIDEARETIDHQIQSLNDMDSKAAKILRLNVLLFGLILTAISIAPQTDGLRLEDFNSDFLVIGLLFLFVSTTFAALTYTASEYLPGVQPADLDTITDENFTEHELHIVLTNSYSDWIQFNNETNIRNTPLSTATTLSLIAGITYLAIGVFDSIEELPAPEPVWLVHLLLIGLVIWADLPKQIARWWHVSFWGRKIAFCKEKLRNQFF</sequence>
<dbReference type="KEGG" id="sawl:NGM29_13195"/>
<keyword evidence="3" id="KW-1185">Reference proteome</keyword>
<keyword evidence="1" id="KW-0812">Transmembrane</keyword>
<evidence type="ECO:0000313" key="2">
    <source>
        <dbReference type="EMBL" id="UTF52732.1"/>
    </source>
</evidence>
<reference evidence="2" key="1">
    <citation type="submission" date="2022-06" db="EMBL/GenBank/DDBJ databases">
        <title>Diverse halophilic archaea isolated from saline environments.</title>
        <authorList>
            <person name="Cui H.-L."/>
        </authorList>
    </citation>
    <scope>NUCLEOTIDE SEQUENCE</scope>
    <source>
        <strain evidence="2">WLHS1</strain>
    </source>
</reference>
<dbReference type="EMBL" id="CP100355">
    <property type="protein sequence ID" value="UTF52732.1"/>
    <property type="molecule type" value="Genomic_DNA"/>
</dbReference>
<dbReference type="RefSeq" id="WP_254156763.1">
    <property type="nucleotide sequence ID" value="NZ_CP100355.1"/>
</dbReference>
<gene>
    <name evidence="2" type="ORF">NGM29_13195</name>
</gene>